<keyword evidence="14" id="KW-1185">Reference proteome</keyword>
<comment type="caution">
    <text evidence="13">The sequence shown here is derived from an EMBL/GenBank/DDBJ whole genome shotgun (WGS) entry which is preliminary data.</text>
</comment>
<keyword evidence="12" id="KW-0137">Centromere</keyword>
<evidence type="ECO:0000313" key="13">
    <source>
        <dbReference type="EMBL" id="THU65334.1"/>
    </source>
</evidence>
<evidence type="ECO:0000256" key="9">
    <source>
        <dbReference type="ARBA" id="ARBA00022838"/>
    </source>
</evidence>
<keyword evidence="4" id="KW-0158">Chromosome</keyword>
<dbReference type="GO" id="GO:0000278">
    <property type="term" value="P:mitotic cell cycle"/>
    <property type="evidence" value="ECO:0007669"/>
    <property type="project" value="TreeGrafter"/>
</dbReference>
<protein>
    <submittedName>
        <fullName evidence="13">Uncharacterized protein</fullName>
    </submittedName>
</protein>
<dbReference type="GO" id="GO:0007059">
    <property type="term" value="P:chromosome segregation"/>
    <property type="evidence" value="ECO:0007669"/>
    <property type="project" value="InterPro"/>
</dbReference>
<evidence type="ECO:0000256" key="10">
    <source>
        <dbReference type="ARBA" id="ARBA00023212"/>
    </source>
</evidence>
<dbReference type="GO" id="GO:0051301">
    <property type="term" value="P:cell division"/>
    <property type="evidence" value="ECO:0007669"/>
    <property type="project" value="UniProtKB-KW"/>
</dbReference>
<dbReference type="PANTHER" id="PTHR48118">
    <property type="entry name" value="SPINDLE AND KINETOCHORE-ASSOCIATED PROTEIN 3"/>
    <property type="match status" value="1"/>
</dbReference>
<accession>A0A4S8JT60</accession>
<evidence type="ECO:0000256" key="4">
    <source>
        <dbReference type="ARBA" id="ARBA00022454"/>
    </source>
</evidence>
<evidence type="ECO:0000256" key="3">
    <source>
        <dbReference type="ARBA" id="ARBA00007716"/>
    </source>
</evidence>
<evidence type="ECO:0000256" key="1">
    <source>
        <dbReference type="ARBA" id="ARBA00004186"/>
    </source>
</evidence>
<evidence type="ECO:0000256" key="12">
    <source>
        <dbReference type="ARBA" id="ARBA00023328"/>
    </source>
</evidence>
<evidence type="ECO:0000256" key="8">
    <source>
        <dbReference type="ARBA" id="ARBA00022776"/>
    </source>
</evidence>
<reference evidence="13 14" key="1">
    <citation type="journal article" date="2019" name="Nat. Plants">
        <title>Genome sequencing of Musa balbisiana reveals subgenome evolution and function divergence in polyploid bananas.</title>
        <authorList>
            <person name="Yao X."/>
        </authorList>
    </citation>
    <scope>NUCLEOTIDE SEQUENCE [LARGE SCALE GENOMIC DNA]</scope>
    <source>
        <strain evidence="14">cv. DH-PKW</strain>
        <tissue evidence="13">Leaves</tissue>
    </source>
</reference>
<evidence type="ECO:0000256" key="7">
    <source>
        <dbReference type="ARBA" id="ARBA00022701"/>
    </source>
</evidence>
<keyword evidence="10" id="KW-0206">Cytoskeleton</keyword>
<keyword evidence="8" id="KW-0498">Mitosis</keyword>
<dbReference type="Proteomes" id="UP000317650">
    <property type="component" value="Chromosome 5"/>
</dbReference>
<keyword evidence="11" id="KW-0131">Cell cycle</keyword>
<comment type="subcellular location">
    <subcellularLocation>
        <location evidence="2">Chromosome</location>
        <location evidence="2">Centromere</location>
        <location evidence="2">Kinetochore</location>
    </subcellularLocation>
    <subcellularLocation>
        <location evidence="1">Cytoplasm</location>
        <location evidence="1">Cytoskeleton</location>
        <location evidence="1">Spindle</location>
    </subcellularLocation>
</comment>
<keyword evidence="9" id="KW-0995">Kinetochore</keyword>
<evidence type="ECO:0000256" key="11">
    <source>
        <dbReference type="ARBA" id="ARBA00023306"/>
    </source>
</evidence>
<dbReference type="AlphaFoldDB" id="A0A4S8JT60"/>
<name>A0A4S8JT60_MUSBA</name>
<evidence type="ECO:0000256" key="2">
    <source>
        <dbReference type="ARBA" id="ARBA00004629"/>
    </source>
</evidence>
<comment type="similarity">
    <text evidence="3">Belongs to the SKA3 family.</text>
</comment>
<evidence type="ECO:0000313" key="14">
    <source>
        <dbReference type="Proteomes" id="UP000317650"/>
    </source>
</evidence>
<dbReference type="STRING" id="52838.A0A4S8JT60"/>
<evidence type="ECO:0000256" key="5">
    <source>
        <dbReference type="ARBA" id="ARBA00022490"/>
    </source>
</evidence>
<sequence length="368" mass="40268">MFWTRGSRPGKYLKSRIGAPPHFFPLPERERSLQGEGNEGQQMETAISAFCQALAAFCHHVDTASKSLSDSIQRRPIPLDSAASAFLQSLDRRISCAGADLELLESMAFGTVSFEELLGHCNEVFKNHQRCIGDLEDRMQSFGYVPGVELDDEVDEEIGDDPKFASPVNGHLKLPVDFGSVSVARSSRKRLEEDSLFEDSISLQNLGLSDACLATLASEGDGCLSITENFSGGTMSYDGITSGKVIAAGFREPDLNASDAFSDESSVARNAGKKVTKDDYDGLPAFLKSLVLWEELQEAIVKINSFLSGKDRKKQSDAFNQDDLEIMGLGRYQGRKGRSYLLLLLRMNQLVAETNGGSIYYRVPAGCC</sequence>
<dbReference type="InterPro" id="IPR033341">
    <property type="entry name" value="SKA3"/>
</dbReference>
<dbReference type="GO" id="GO:0005876">
    <property type="term" value="C:spindle microtubule"/>
    <property type="evidence" value="ECO:0007669"/>
    <property type="project" value="TreeGrafter"/>
</dbReference>
<gene>
    <name evidence="13" type="ORF">C4D60_Mb05t02560</name>
</gene>
<dbReference type="PANTHER" id="PTHR48118:SF1">
    <property type="entry name" value="SPINDLE AND KINETOCHORE-ASSOCIATED PROTEIN 3"/>
    <property type="match status" value="1"/>
</dbReference>
<keyword evidence="6" id="KW-0132">Cell division</keyword>
<evidence type="ECO:0000256" key="6">
    <source>
        <dbReference type="ARBA" id="ARBA00022618"/>
    </source>
</evidence>
<organism evidence="13 14">
    <name type="scientific">Musa balbisiana</name>
    <name type="common">Banana</name>
    <dbReference type="NCBI Taxonomy" id="52838"/>
    <lineage>
        <taxon>Eukaryota</taxon>
        <taxon>Viridiplantae</taxon>
        <taxon>Streptophyta</taxon>
        <taxon>Embryophyta</taxon>
        <taxon>Tracheophyta</taxon>
        <taxon>Spermatophyta</taxon>
        <taxon>Magnoliopsida</taxon>
        <taxon>Liliopsida</taxon>
        <taxon>Zingiberales</taxon>
        <taxon>Musaceae</taxon>
        <taxon>Musa</taxon>
    </lineage>
</organism>
<dbReference type="GO" id="GO:0000940">
    <property type="term" value="C:outer kinetochore"/>
    <property type="evidence" value="ECO:0007669"/>
    <property type="project" value="InterPro"/>
</dbReference>
<keyword evidence="5" id="KW-0963">Cytoplasm</keyword>
<proteinExistence type="inferred from homology"/>
<dbReference type="EMBL" id="PYDT01000003">
    <property type="protein sequence ID" value="THU65334.1"/>
    <property type="molecule type" value="Genomic_DNA"/>
</dbReference>
<keyword evidence="7" id="KW-0493">Microtubule</keyword>